<evidence type="ECO:0000313" key="1">
    <source>
        <dbReference type="EMBL" id="KZB01309.1"/>
    </source>
</evidence>
<reference evidence="1" key="1">
    <citation type="submission" date="2016-03" db="EMBL/GenBank/DDBJ databases">
        <title>Microsymbionts genomes from the relict species Vavilovia formosa.</title>
        <authorList>
            <person name="Chirak E."/>
            <person name="Kimeklis A."/>
            <person name="Kopat V."/>
            <person name="Andronov E."/>
        </authorList>
    </citation>
    <scope>NUCLEOTIDE SEQUENCE [LARGE SCALE GENOMIC DNA]</scope>
    <source>
        <strain evidence="1">Vaf12</strain>
    </source>
</reference>
<name>A0A154IL65_RHILE</name>
<organism evidence="1">
    <name type="scientific">Rhizobium leguminosarum</name>
    <dbReference type="NCBI Taxonomy" id="384"/>
    <lineage>
        <taxon>Bacteria</taxon>
        <taxon>Pseudomonadati</taxon>
        <taxon>Pseudomonadota</taxon>
        <taxon>Alphaproteobacteria</taxon>
        <taxon>Hyphomicrobiales</taxon>
        <taxon>Rhizobiaceae</taxon>
        <taxon>Rhizobium/Agrobacterium group</taxon>
        <taxon>Rhizobium</taxon>
    </lineage>
</organism>
<sequence>MFGLLWIALMEKCQCHVALLLYDQKAVPETMLDHPVSWTAHELLLIRGVLGKTKHHIIDRWPLLG</sequence>
<proteinExistence type="predicted"/>
<gene>
    <name evidence="1" type="ORF">A4A59_13825</name>
</gene>
<comment type="caution">
    <text evidence="1">The sequence shown here is derived from an EMBL/GenBank/DDBJ whole genome shotgun (WGS) entry which is preliminary data.</text>
</comment>
<dbReference type="EMBL" id="LVYU01000080">
    <property type="protein sequence ID" value="KZB01309.1"/>
    <property type="molecule type" value="Genomic_DNA"/>
</dbReference>
<accession>A0A154IL65</accession>
<dbReference type="AlphaFoldDB" id="A0A154IL65"/>
<protein>
    <submittedName>
        <fullName evidence="1">Uncharacterized protein</fullName>
    </submittedName>
</protein>